<sequence>MVTTTRVRTDHDLQGLVQEELRWTPDVDADAIGVAVDDGTVRLSGEVRTFSERVAALRATERVRGVRTVIDDITVHPSPQGSVSETDVAKEVARALSTSVNVPDSIRAEVHGHAVVLIGEAEWDYQRAAARRAVQVLPGVLSVDNRVTLTARPSAPDARERIARAIARNALLDSDSIHVAVTGTTVTLTGSVRSWAARRQAAQAAWASPHVTAVDNRLAVSI</sequence>
<dbReference type="RefSeq" id="WP_267780058.1">
    <property type="nucleotide sequence ID" value="NZ_CP113089.1"/>
</dbReference>
<evidence type="ECO:0000256" key="1">
    <source>
        <dbReference type="ARBA" id="ARBA00022729"/>
    </source>
</evidence>
<dbReference type="PANTHER" id="PTHR34606:SF4">
    <property type="entry name" value="OUTER MEMBRANE LIPOPROTEIN DOLP"/>
    <property type="match status" value="1"/>
</dbReference>
<dbReference type="InterPro" id="IPR007055">
    <property type="entry name" value="BON_dom"/>
</dbReference>
<dbReference type="Pfam" id="PF04972">
    <property type="entry name" value="BON"/>
    <property type="match status" value="3"/>
</dbReference>
<keyword evidence="1" id="KW-0732">Signal</keyword>
<proteinExistence type="predicted"/>
<dbReference type="Gene3D" id="3.30.1340.30">
    <property type="match status" value="3"/>
</dbReference>
<organism evidence="3 4">
    <name type="scientific">Microcella daejeonensis</name>
    <dbReference type="NCBI Taxonomy" id="2994971"/>
    <lineage>
        <taxon>Bacteria</taxon>
        <taxon>Bacillati</taxon>
        <taxon>Actinomycetota</taxon>
        <taxon>Actinomycetes</taxon>
        <taxon>Micrococcales</taxon>
        <taxon>Microbacteriaceae</taxon>
        <taxon>Microcella</taxon>
    </lineage>
</organism>
<dbReference type="Proteomes" id="UP001164706">
    <property type="component" value="Chromosome"/>
</dbReference>
<accession>A0A9E8S7Y4</accession>
<reference evidence="3" key="1">
    <citation type="submission" date="2022-11" db="EMBL/GenBank/DDBJ databases">
        <title>Description of Microcella daejonensis nov. sp, isolated from riverside soil.</title>
        <authorList>
            <person name="Molina K.M."/>
            <person name="Kim S.B."/>
        </authorList>
    </citation>
    <scope>NUCLEOTIDE SEQUENCE</scope>
    <source>
        <strain evidence="3">MMS21-STM12</strain>
    </source>
</reference>
<name>A0A9E8S7Y4_9MICO</name>
<evidence type="ECO:0000259" key="2">
    <source>
        <dbReference type="PROSITE" id="PS50914"/>
    </source>
</evidence>
<evidence type="ECO:0000313" key="3">
    <source>
        <dbReference type="EMBL" id="WAB80389.1"/>
    </source>
</evidence>
<protein>
    <submittedName>
        <fullName evidence="3">BON domain-containing protein</fullName>
    </submittedName>
</protein>
<feature type="domain" description="BON" evidence="2">
    <location>
        <begin position="9"/>
        <end position="77"/>
    </location>
</feature>
<dbReference type="EMBL" id="CP113089">
    <property type="protein sequence ID" value="WAB80389.1"/>
    <property type="molecule type" value="Genomic_DNA"/>
</dbReference>
<dbReference type="AlphaFoldDB" id="A0A9E8S7Y4"/>
<feature type="domain" description="BON" evidence="2">
    <location>
        <begin position="154"/>
        <end position="222"/>
    </location>
</feature>
<dbReference type="InterPro" id="IPR014004">
    <property type="entry name" value="Transpt-assoc_nodulatn_dom_bac"/>
</dbReference>
<keyword evidence="4" id="KW-1185">Reference proteome</keyword>
<evidence type="ECO:0000313" key="4">
    <source>
        <dbReference type="Proteomes" id="UP001164706"/>
    </source>
</evidence>
<dbReference type="InterPro" id="IPR051686">
    <property type="entry name" value="Lipoprotein_DolP"/>
</dbReference>
<dbReference type="SMART" id="SM00749">
    <property type="entry name" value="BON"/>
    <property type="match status" value="3"/>
</dbReference>
<dbReference type="KEGG" id="mdb:OVN18_07330"/>
<dbReference type="PROSITE" id="PS50914">
    <property type="entry name" value="BON"/>
    <property type="match status" value="3"/>
</dbReference>
<feature type="domain" description="BON" evidence="2">
    <location>
        <begin position="84"/>
        <end position="151"/>
    </location>
</feature>
<gene>
    <name evidence="3" type="ORF">OVN18_07330</name>
</gene>
<dbReference type="PANTHER" id="PTHR34606">
    <property type="entry name" value="BON DOMAIN-CONTAINING PROTEIN"/>
    <property type="match status" value="1"/>
</dbReference>